<evidence type="ECO:0008006" key="4">
    <source>
        <dbReference type="Google" id="ProtNLM"/>
    </source>
</evidence>
<evidence type="ECO:0000313" key="2">
    <source>
        <dbReference type="EMBL" id="KAK3849886.1"/>
    </source>
</evidence>
<sequence>MDRALPGPGCRVLRCPPQLQLQLGCERRRLRQQLRPTGDRNLDDTKGTYSVHLPDGRLQTVNYFVNGDSGFVAEVNYDGEARFSDSFESFESRGGRPRYYN</sequence>
<dbReference type="GO" id="GO:0042302">
    <property type="term" value="F:structural constituent of cuticle"/>
    <property type="evidence" value="ECO:0007669"/>
    <property type="project" value="UniProtKB-KW"/>
</dbReference>
<dbReference type="PANTHER" id="PTHR12236">
    <property type="entry name" value="STRUCTURAL CONTITUENT OF CUTICLE"/>
    <property type="match status" value="1"/>
</dbReference>
<name>A0AAE1BFY8_PETCI</name>
<gene>
    <name evidence="2" type="ORF">Pcinc_043379</name>
</gene>
<dbReference type="Proteomes" id="UP001286313">
    <property type="component" value="Unassembled WGS sequence"/>
</dbReference>
<organism evidence="2 3">
    <name type="scientific">Petrolisthes cinctipes</name>
    <name type="common">Flat porcelain crab</name>
    <dbReference type="NCBI Taxonomy" id="88211"/>
    <lineage>
        <taxon>Eukaryota</taxon>
        <taxon>Metazoa</taxon>
        <taxon>Ecdysozoa</taxon>
        <taxon>Arthropoda</taxon>
        <taxon>Crustacea</taxon>
        <taxon>Multicrustacea</taxon>
        <taxon>Malacostraca</taxon>
        <taxon>Eumalacostraca</taxon>
        <taxon>Eucarida</taxon>
        <taxon>Decapoda</taxon>
        <taxon>Pleocyemata</taxon>
        <taxon>Anomura</taxon>
        <taxon>Galatheoidea</taxon>
        <taxon>Porcellanidae</taxon>
        <taxon>Petrolisthes</taxon>
    </lineage>
</organism>
<reference evidence="2" key="1">
    <citation type="submission" date="2023-10" db="EMBL/GenBank/DDBJ databases">
        <title>Genome assemblies of two species of porcelain crab, Petrolisthes cinctipes and Petrolisthes manimaculis (Anomura: Porcellanidae).</title>
        <authorList>
            <person name="Angst P."/>
        </authorList>
    </citation>
    <scope>NUCLEOTIDE SEQUENCE</scope>
    <source>
        <strain evidence="2">PB745_01</strain>
        <tissue evidence="2">Gill</tissue>
    </source>
</reference>
<dbReference type="InterPro" id="IPR000618">
    <property type="entry name" value="Insect_cuticle"/>
</dbReference>
<evidence type="ECO:0000256" key="1">
    <source>
        <dbReference type="ARBA" id="ARBA00022460"/>
    </source>
</evidence>
<comment type="caution">
    <text evidence="2">The sequence shown here is derived from an EMBL/GenBank/DDBJ whole genome shotgun (WGS) entry which is preliminary data.</text>
</comment>
<dbReference type="GO" id="GO:0031012">
    <property type="term" value="C:extracellular matrix"/>
    <property type="evidence" value="ECO:0007669"/>
    <property type="project" value="TreeGrafter"/>
</dbReference>
<keyword evidence="1" id="KW-0193">Cuticle</keyword>
<dbReference type="Pfam" id="PF00379">
    <property type="entry name" value="Chitin_bind_4"/>
    <property type="match status" value="1"/>
</dbReference>
<evidence type="ECO:0000313" key="3">
    <source>
        <dbReference type="Proteomes" id="UP001286313"/>
    </source>
</evidence>
<protein>
    <recommendedName>
        <fullName evidence="4">Pro-resilin</fullName>
    </recommendedName>
</protein>
<dbReference type="PANTHER" id="PTHR12236:SF79">
    <property type="entry name" value="CUTICULAR PROTEIN 50CB-RELATED"/>
    <property type="match status" value="1"/>
</dbReference>
<accession>A0AAE1BFY8</accession>
<dbReference type="GO" id="GO:0005615">
    <property type="term" value="C:extracellular space"/>
    <property type="evidence" value="ECO:0007669"/>
    <property type="project" value="TreeGrafter"/>
</dbReference>
<dbReference type="InterPro" id="IPR051217">
    <property type="entry name" value="Insect_Cuticle_Struc_Prot"/>
</dbReference>
<proteinExistence type="predicted"/>
<dbReference type="EMBL" id="JAWQEG010008653">
    <property type="protein sequence ID" value="KAK3849886.1"/>
    <property type="molecule type" value="Genomic_DNA"/>
</dbReference>
<dbReference type="AlphaFoldDB" id="A0AAE1BFY8"/>
<keyword evidence="3" id="KW-1185">Reference proteome</keyword>